<feature type="domain" description="C1q" evidence="1">
    <location>
        <begin position="69"/>
        <end position="170"/>
    </location>
</feature>
<evidence type="ECO:0000259" key="1">
    <source>
        <dbReference type="Pfam" id="PF00386"/>
    </source>
</evidence>
<sequence length="186" mass="20830">MTTYIYLEVTKANINDHQGLKATNAIIFHLMLPPRQIATIKKRKEVCHVISTRIVITCILSKLKVAVTACVSTTQKFSDHIVKFSTVNFQVGINNLYSFKSSGKFVCEIPGLYYISAQIRTRDDNYDFCVRKNGKIIASSRSDSGDTLSANPISAVVELQLKDTLYVYAFNVRIGSYSCLSIMKVN</sequence>
<proteinExistence type="predicted"/>
<dbReference type="EMBL" id="CACVKT020005595">
    <property type="protein sequence ID" value="CAC5395877.1"/>
    <property type="molecule type" value="Genomic_DNA"/>
</dbReference>
<dbReference type="SUPFAM" id="SSF49842">
    <property type="entry name" value="TNF-like"/>
    <property type="match status" value="1"/>
</dbReference>
<dbReference type="AlphaFoldDB" id="A0A6J8CL43"/>
<protein>
    <recommendedName>
        <fullName evidence="1">C1q domain-containing protein</fullName>
    </recommendedName>
</protein>
<dbReference type="Proteomes" id="UP000507470">
    <property type="component" value="Unassembled WGS sequence"/>
</dbReference>
<accession>A0A6J8CL43</accession>
<dbReference type="OrthoDB" id="6138508at2759"/>
<evidence type="ECO:0000313" key="2">
    <source>
        <dbReference type="EMBL" id="CAC5395877.1"/>
    </source>
</evidence>
<organism evidence="2 3">
    <name type="scientific">Mytilus coruscus</name>
    <name type="common">Sea mussel</name>
    <dbReference type="NCBI Taxonomy" id="42192"/>
    <lineage>
        <taxon>Eukaryota</taxon>
        <taxon>Metazoa</taxon>
        <taxon>Spiralia</taxon>
        <taxon>Lophotrochozoa</taxon>
        <taxon>Mollusca</taxon>
        <taxon>Bivalvia</taxon>
        <taxon>Autobranchia</taxon>
        <taxon>Pteriomorphia</taxon>
        <taxon>Mytilida</taxon>
        <taxon>Mytiloidea</taxon>
        <taxon>Mytilidae</taxon>
        <taxon>Mytilinae</taxon>
        <taxon>Mytilus</taxon>
    </lineage>
</organism>
<reference evidence="2 3" key="1">
    <citation type="submission" date="2020-06" db="EMBL/GenBank/DDBJ databases">
        <authorList>
            <person name="Li R."/>
            <person name="Bekaert M."/>
        </authorList>
    </citation>
    <scope>NUCLEOTIDE SEQUENCE [LARGE SCALE GENOMIC DNA]</scope>
    <source>
        <strain evidence="3">wild</strain>
    </source>
</reference>
<gene>
    <name evidence="2" type="ORF">MCOR_30499</name>
</gene>
<dbReference type="InterPro" id="IPR001073">
    <property type="entry name" value="C1q_dom"/>
</dbReference>
<dbReference type="InterPro" id="IPR008983">
    <property type="entry name" value="Tumour_necrosis_fac-like_dom"/>
</dbReference>
<dbReference type="Gene3D" id="2.60.120.40">
    <property type="match status" value="1"/>
</dbReference>
<name>A0A6J8CL43_MYTCO</name>
<evidence type="ECO:0000313" key="3">
    <source>
        <dbReference type="Proteomes" id="UP000507470"/>
    </source>
</evidence>
<keyword evidence="3" id="KW-1185">Reference proteome</keyword>
<dbReference type="Pfam" id="PF00386">
    <property type="entry name" value="C1q"/>
    <property type="match status" value="1"/>
</dbReference>